<keyword evidence="2" id="KW-0229">DNA integration</keyword>
<keyword evidence="4" id="KW-0233">DNA recombination</keyword>
<dbReference type="GO" id="GO:0006310">
    <property type="term" value="P:DNA recombination"/>
    <property type="evidence" value="ECO:0007669"/>
    <property type="project" value="UniProtKB-KW"/>
</dbReference>
<evidence type="ECO:0000313" key="9">
    <source>
        <dbReference type="Proteomes" id="UP000294963"/>
    </source>
</evidence>
<dbReference type="Gene3D" id="1.10.443.10">
    <property type="entry name" value="Intergrase catalytic core"/>
    <property type="match status" value="1"/>
</dbReference>
<evidence type="ECO:0000313" key="8">
    <source>
        <dbReference type="EMBL" id="TCM68452.1"/>
    </source>
</evidence>
<dbReference type="PANTHER" id="PTHR30629">
    <property type="entry name" value="PROPHAGE INTEGRASE"/>
    <property type="match status" value="1"/>
</dbReference>
<evidence type="ECO:0000259" key="7">
    <source>
        <dbReference type="PROSITE" id="PS51900"/>
    </source>
</evidence>
<dbReference type="OrthoDB" id="9057547at2"/>
<dbReference type="EMBL" id="SLVJ01000005">
    <property type="protein sequence ID" value="TCM68452.1"/>
    <property type="molecule type" value="Genomic_DNA"/>
</dbReference>
<comment type="similarity">
    <text evidence="1">Belongs to the 'phage' integrase family.</text>
</comment>
<proteinExistence type="inferred from homology"/>
<comment type="caution">
    <text evidence="8">The sequence shown here is derived from an EMBL/GenBank/DDBJ whole genome shotgun (WGS) entry which is preliminary data.</text>
</comment>
<dbReference type="PROSITE" id="PS51898">
    <property type="entry name" value="TYR_RECOMBINASE"/>
    <property type="match status" value="1"/>
</dbReference>
<dbReference type="InterPro" id="IPR011010">
    <property type="entry name" value="DNA_brk_join_enz"/>
</dbReference>
<feature type="domain" description="Core-binding (CB)" evidence="7">
    <location>
        <begin position="110"/>
        <end position="194"/>
    </location>
</feature>
<dbReference type="InterPro" id="IPR050808">
    <property type="entry name" value="Phage_Integrase"/>
</dbReference>
<evidence type="ECO:0000256" key="1">
    <source>
        <dbReference type="ARBA" id="ARBA00008857"/>
    </source>
</evidence>
<reference evidence="8 9" key="1">
    <citation type="submission" date="2019-03" db="EMBL/GenBank/DDBJ databases">
        <title>Genomic analyses of the natural microbiome of Caenorhabditis elegans.</title>
        <authorList>
            <person name="Samuel B."/>
        </authorList>
    </citation>
    <scope>NUCLEOTIDE SEQUENCE [LARGE SCALE GENOMIC DNA]</scope>
    <source>
        <strain evidence="8 9">JUb89</strain>
    </source>
</reference>
<dbReference type="InterPro" id="IPR044068">
    <property type="entry name" value="CB"/>
</dbReference>
<dbReference type="Pfam" id="PF13356">
    <property type="entry name" value="Arm-DNA-bind_3"/>
    <property type="match status" value="1"/>
</dbReference>
<evidence type="ECO:0000256" key="4">
    <source>
        <dbReference type="ARBA" id="ARBA00023172"/>
    </source>
</evidence>
<dbReference type="Gene3D" id="1.10.150.130">
    <property type="match status" value="1"/>
</dbReference>
<gene>
    <name evidence="8" type="ORF">EC844_105156</name>
</gene>
<dbReference type="InterPro" id="IPR025166">
    <property type="entry name" value="Integrase_DNA_bind_dom"/>
</dbReference>
<dbReference type="CDD" id="cd00796">
    <property type="entry name" value="INT_Rci_Hp1_C"/>
    <property type="match status" value="1"/>
</dbReference>
<dbReference type="InterPro" id="IPR013762">
    <property type="entry name" value="Integrase-like_cat_sf"/>
</dbReference>
<dbReference type="InterPro" id="IPR010998">
    <property type="entry name" value="Integrase_recombinase_N"/>
</dbReference>
<dbReference type="PANTHER" id="PTHR30629:SF2">
    <property type="entry name" value="PROPHAGE INTEGRASE INTS-RELATED"/>
    <property type="match status" value="1"/>
</dbReference>
<evidence type="ECO:0000256" key="3">
    <source>
        <dbReference type="ARBA" id="ARBA00023125"/>
    </source>
</evidence>
<dbReference type="Proteomes" id="UP000294963">
    <property type="component" value="Unassembled WGS sequence"/>
</dbReference>
<evidence type="ECO:0000256" key="2">
    <source>
        <dbReference type="ARBA" id="ARBA00022908"/>
    </source>
</evidence>
<dbReference type="GO" id="GO:0003677">
    <property type="term" value="F:DNA binding"/>
    <property type="evidence" value="ECO:0007669"/>
    <property type="project" value="UniProtKB-UniRule"/>
</dbReference>
<keyword evidence="9" id="KW-1185">Reference proteome</keyword>
<dbReference type="GO" id="GO:0015074">
    <property type="term" value="P:DNA integration"/>
    <property type="evidence" value="ECO:0007669"/>
    <property type="project" value="UniProtKB-KW"/>
</dbReference>
<sequence>MTHRSLHDFHSQTNRLVVNSPIIFDVNSLVIPEGKSKVEYSVPYQQSLKVVVSKVSKTFMFRGVYQGKKISKVLGKYPDLTLDQAINIVLTFLAKMKQGINPIAELEHFENVATLSDFFYKTYLPLAKLNKKSWKDDISRFKNHIEPILGAIQLNKITAAMLSDLMLTVKGENRSNATVNRSRALLSSIFNLAFERELIDISPMSRVKKFVEQNHIERYLSEDELKRLMKVLANHAYYGIDNQIIVSIVEMLLLTGARKGEVLNLKWSDLDEVNHLWKLNENKSGKPRIIQLNSQAQQTIRKMSRKYPYVFANPATALPYNDIRKTFQNILQAAQIENFRIHDLRHNFASMAVNNGCDIYVVQHLLGHASPTTTQRYAHLRQDTLRNASEMLAERINEARPNT</sequence>
<organism evidence="8 9">
    <name type="scientific">Acinetobacter calcoaceticus</name>
    <dbReference type="NCBI Taxonomy" id="471"/>
    <lineage>
        <taxon>Bacteria</taxon>
        <taxon>Pseudomonadati</taxon>
        <taxon>Pseudomonadota</taxon>
        <taxon>Gammaproteobacteria</taxon>
        <taxon>Moraxellales</taxon>
        <taxon>Moraxellaceae</taxon>
        <taxon>Acinetobacter</taxon>
        <taxon>Acinetobacter calcoaceticus/baumannii complex</taxon>
    </lineage>
</organism>
<name>A0A4R1XYR8_ACICA</name>
<dbReference type="Gene3D" id="3.30.160.390">
    <property type="entry name" value="Integrase, DNA-binding domain"/>
    <property type="match status" value="1"/>
</dbReference>
<evidence type="ECO:0000256" key="5">
    <source>
        <dbReference type="PROSITE-ProRule" id="PRU01248"/>
    </source>
</evidence>
<dbReference type="InterPro" id="IPR002104">
    <property type="entry name" value="Integrase_catalytic"/>
</dbReference>
<dbReference type="InterPro" id="IPR038488">
    <property type="entry name" value="Integrase_DNA-bd_sf"/>
</dbReference>
<feature type="domain" description="Tyr recombinase" evidence="6">
    <location>
        <begin position="215"/>
        <end position="390"/>
    </location>
</feature>
<dbReference type="AlphaFoldDB" id="A0A4R1XYR8"/>
<evidence type="ECO:0000259" key="6">
    <source>
        <dbReference type="PROSITE" id="PS51898"/>
    </source>
</evidence>
<keyword evidence="3 5" id="KW-0238">DNA-binding</keyword>
<dbReference type="SUPFAM" id="SSF56349">
    <property type="entry name" value="DNA breaking-rejoining enzymes"/>
    <property type="match status" value="1"/>
</dbReference>
<dbReference type="Pfam" id="PF00589">
    <property type="entry name" value="Phage_integrase"/>
    <property type="match status" value="1"/>
</dbReference>
<protein>
    <submittedName>
        <fullName evidence="8">Site-specific recombinase XerD</fullName>
    </submittedName>
</protein>
<dbReference type="PROSITE" id="PS51900">
    <property type="entry name" value="CB"/>
    <property type="match status" value="1"/>
</dbReference>
<accession>A0A4R1XYR8</accession>